<keyword evidence="7 10" id="KW-0119">Carbohydrate metabolism</keyword>
<dbReference type="EC" id="2.4.1.25" evidence="3 10"/>
<evidence type="ECO:0000256" key="9">
    <source>
        <dbReference type="ARBA" id="ARBA00031501"/>
    </source>
</evidence>
<dbReference type="STRING" id="1121925.SAMN02746011_01301"/>
<evidence type="ECO:0000256" key="2">
    <source>
        <dbReference type="ARBA" id="ARBA00005684"/>
    </source>
</evidence>
<dbReference type="RefSeq" id="WP_078756047.1">
    <property type="nucleotide sequence ID" value="NZ_FUWO01000010.1"/>
</dbReference>
<sequence length="528" mass="61164">MARSSGVLMHISSLPNKFGIGTFGQSAYDFVDFLVRTKQTYWQILPLGTTSYGDSPYQSFSAIAGNPHFIDFDLLSKEGLLEPADYENVEFGDDPENVDYGTIFINRRPILEKAVANFLKRGKLEGYTQFVAENAHWLEDYAEFMAIKEDFGLVSWTEWDEDIRLRDKKALNEYRKKLVKEIEFHKVTQYFFFTQWLKLKAYANENDIQIIGDMPIYVSADSVEMWTNSKLFKVDEFKMPIVVAGTPPDNFSDDGQYWGNPIYDWEYMEKDKYSWWILRMKESFKIYDMVRIDHFRGFESYWAVPFGSPTAADGRWEKGPDVKLFKQIKKELGDLNIIAEDLGFLTQEVIDMRDATGFPGMKILQFGFDGTDSMELPHNYVRNTISYLGTHDNETITGWYQSVPEYIRLNADKYSNRKDDETIAEALNRTLSASVSDYVIFTMQDLLDLDNTARMNEPSTIGKNWKWRMKEDAITEAIESKLTDYTVTYFRANQNIVKKEAEKAKAAQKEKSKSTKKAVAKPKTKTPK</sequence>
<dbReference type="Proteomes" id="UP000189941">
    <property type="component" value="Unassembled WGS sequence"/>
</dbReference>
<keyword evidence="13" id="KW-1185">Reference proteome</keyword>
<evidence type="ECO:0000256" key="3">
    <source>
        <dbReference type="ARBA" id="ARBA00012560"/>
    </source>
</evidence>
<dbReference type="EMBL" id="FUWO01000010">
    <property type="protein sequence ID" value="SJZ61295.1"/>
    <property type="molecule type" value="Genomic_DNA"/>
</dbReference>
<dbReference type="AlphaFoldDB" id="A0A1T4M330"/>
<dbReference type="InterPro" id="IPR017853">
    <property type="entry name" value="GH"/>
</dbReference>
<name>A0A1T4M330_9LACT</name>
<evidence type="ECO:0000256" key="8">
    <source>
        <dbReference type="ARBA" id="ARBA00031423"/>
    </source>
</evidence>
<dbReference type="Gene3D" id="3.20.20.80">
    <property type="entry name" value="Glycosidases"/>
    <property type="match status" value="1"/>
</dbReference>
<dbReference type="NCBIfam" id="NF011078">
    <property type="entry name" value="PRK14508.1-1"/>
    <property type="match status" value="1"/>
</dbReference>
<proteinExistence type="inferred from homology"/>
<evidence type="ECO:0000256" key="1">
    <source>
        <dbReference type="ARBA" id="ARBA00000439"/>
    </source>
</evidence>
<dbReference type="NCBIfam" id="TIGR00217">
    <property type="entry name" value="malQ"/>
    <property type="match status" value="1"/>
</dbReference>
<dbReference type="Pfam" id="PF02446">
    <property type="entry name" value="Glyco_hydro_77"/>
    <property type="match status" value="1"/>
</dbReference>
<dbReference type="GO" id="GO:0004134">
    <property type="term" value="F:4-alpha-glucanotransferase activity"/>
    <property type="evidence" value="ECO:0007669"/>
    <property type="project" value="UniProtKB-EC"/>
</dbReference>
<evidence type="ECO:0000313" key="12">
    <source>
        <dbReference type="EMBL" id="SJZ61295.1"/>
    </source>
</evidence>
<keyword evidence="6 10" id="KW-0808">Transferase</keyword>
<evidence type="ECO:0000256" key="4">
    <source>
        <dbReference type="ARBA" id="ARBA00020295"/>
    </source>
</evidence>
<comment type="similarity">
    <text evidence="2 10">Belongs to the disproportionating enzyme family.</text>
</comment>
<evidence type="ECO:0000256" key="5">
    <source>
        <dbReference type="ARBA" id="ARBA00022676"/>
    </source>
</evidence>
<evidence type="ECO:0000256" key="11">
    <source>
        <dbReference type="SAM" id="MobiDB-lite"/>
    </source>
</evidence>
<accession>A0A1T4M330</accession>
<keyword evidence="5 10" id="KW-0328">Glycosyltransferase</keyword>
<evidence type="ECO:0000256" key="10">
    <source>
        <dbReference type="RuleBase" id="RU361207"/>
    </source>
</evidence>
<reference evidence="13" key="1">
    <citation type="submission" date="2017-02" db="EMBL/GenBank/DDBJ databases">
        <authorList>
            <person name="Varghese N."/>
            <person name="Submissions S."/>
        </authorList>
    </citation>
    <scope>NUCLEOTIDE SEQUENCE [LARGE SCALE GENOMIC DNA]</scope>
    <source>
        <strain evidence="13">DSM 15739</strain>
    </source>
</reference>
<dbReference type="OrthoDB" id="9811841at2"/>
<organism evidence="12 13">
    <name type="scientific">Globicatella sulfidifaciens DSM 15739</name>
    <dbReference type="NCBI Taxonomy" id="1121925"/>
    <lineage>
        <taxon>Bacteria</taxon>
        <taxon>Bacillati</taxon>
        <taxon>Bacillota</taxon>
        <taxon>Bacilli</taxon>
        <taxon>Lactobacillales</taxon>
        <taxon>Aerococcaceae</taxon>
        <taxon>Globicatella</taxon>
    </lineage>
</organism>
<feature type="compositionally biased region" description="Basic residues" evidence="11">
    <location>
        <begin position="514"/>
        <end position="528"/>
    </location>
</feature>
<comment type="catalytic activity">
    <reaction evidence="1 10">
        <text>Transfers a segment of a (1-&gt;4)-alpha-D-glucan to a new position in an acceptor, which may be glucose or a (1-&gt;4)-alpha-D-glucan.</text>
        <dbReference type="EC" id="2.4.1.25"/>
    </reaction>
</comment>
<evidence type="ECO:0000313" key="13">
    <source>
        <dbReference type="Proteomes" id="UP000189941"/>
    </source>
</evidence>
<feature type="region of interest" description="Disordered" evidence="11">
    <location>
        <begin position="505"/>
        <end position="528"/>
    </location>
</feature>
<dbReference type="GO" id="GO:0005975">
    <property type="term" value="P:carbohydrate metabolic process"/>
    <property type="evidence" value="ECO:0007669"/>
    <property type="project" value="InterPro"/>
</dbReference>
<dbReference type="InterPro" id="IPR003385">
    <property type="entry name" value="Glyco_hydro_77"/>
</dbReference>
<dbReference type="PANTHER" id="PTHR32438:SF5">
    <property type="entry name" value="4-ALPHA-GLUCANOTRANSFERASE DPE1, CHLOROPLASTIC_AMYLOPLASTIC"/>
    <property type="match status" value="1"/>
</dbReference>
<evidence type="ECO:0000256" key="6">
    <source>
        <dbReference type="ARBA" id="ARBA00022679"/>
    </source>
</evidence>
<dbReference type="PANTHER" id="PTHR32438">
    <property type="entry name" value="4-ALPHA-GLUCANOTRANSFERASE DPE1, CHLOROPLASTIC/AMYLOPLASTIC"/>
    <property type="match status" value="1"/>
</dbReference>
<dbReference type="SUPFAM" id="SSF51445">
    <property type="entry name" value="(Trans)glycosidases"/>
    <property type="match status" value="1"/>
</dbReference>
<protein>
    <recommendedName>
        <fullName evidence="4 10">4-alpha-glucanotransferase</fullName>
        <ecNumber evidence="3 10">2.4.1.25</ecNumber>
    </recommendedName>
    <alternativeName>
        <fullName evidence="8 10">Amylomaltase</fullName>
    </alternativeName>
    <alternativeName>
        <fullName evidence="9 10">Disproportionating enzyme</fullName>
    </alternativeName>
</protein>
<gene>
    <name evidence="12" type="ORF">SAMN02746011_01301</name>
</gene>
<dbReference type="NCBIfam" id="NF011080">
    <property type="entry name" value="PRK14508.1-3"/>
    <property type="match status" value="1"/>
</dbReference>
<evidence type="ECO:0000256" key="7">
    <source>
        <dbReference type="ARBA" id="ARBA00023277"/>
    </source>
</evidence>